<dbReference type="PRINTS" id="PR01790">
    <property type="entry name" value="SMP30FAMILY"/>
</dbReference>
<feature type="binding site" evidence="3">
    <location>
        <position position="98"/>
    </location>
    <ligand>
        <name>substrate</name>
    </ligand>
</feature>
<evidence type="ECO:0000256" key="3">
    <source>
        <dbReference type="PIRSR" id="PIRSR605511-2"/>
    </source>
</evidence>
<reference evidence="5 6" key="1">
    <citation type="submission" date="2018-03" db="EMBL/GenBank/DDBJ databases">
        <title>Genomic Encyclopedia of Archaeal and Bacterial Type Strains, Phase II (KMG-II): from individual species to whole genera.</title>
        <authorList>
            <person name="Goeker M."/>
        </authorList>
    </citation>
    <scope>NUCLEOTIDE SEQUENCE [LARGE SCALE GENOMIC DNA]</scope>
    <source>
        <strain evidence="5 6">DSM 29328</strain>
    </source>
</reference>
<dbReference type="GO" id="GO:0005509">
    <property type="term" value="F:calcium ion binding"/>
    <property type="evidence" value="ECO:0007669"/>
    <property type="project" value="TreeGrafter"/>
</dbReference>
<proteinExistence type="inferred from homology"/>
<keyword evidence="3" id="KW-0479">Metal-binding</keyword>
<dbReference type="Gene3D" id="2.120.10.30">
    <property type="entry name" value="TolB, C-terminal domain"/>
    <property type="match status" value="1"/>
</dbReference>
<feature type="binding site" evidence="3">
    <location>
        <position position="100"/>
    </location>
    <ligand>
        <name>substrate</name>
    </ligand>
</feature>
<dbReference type="AlphaFoldDB" id="A0A2T0RM50"/>
<dbReference type="GO" id="GO:0004341">
    <property type="term" value="F:gluconolactonase activity"/>
    <property type="evidence" value="ECO:0007669"/>
    <property type="project" value="TreeGrafter"/>
</dbReference>
<feature type="binding site" evidence="3">
    <location>
        <position position="197"/>
    </location>
    <ligand>
        <name>a divalent metal cation</name>
        <dbReference type="ChEBI" id="CHEBI:60240"/>
    </ligand>
</feature>
<dbReference type="InterPro" id="IPR011042">
    <property type="entry name" value="6-blade_b-propeller_TolB-like"/>
</dbReference>
<feature type="binding site" evidence="3">
    <location>
        <position position="15"/>
    </location>
    <ligand>
        <name>a divalent metal cation</name>
        <dbReference type="ChEBI" id="CHEBI:60240"/>
    </ligand>
</feature>
<comment type="similarity">
    <text evidence="1">Belongs to the SMP-30/CGR1 family.</text>
</comment>
<keyword evidence="3" id="KW-0862">Zinc</keyword>
<dbReference type="Pfam" id="PF08450">
    <property type="entry name" value="SGL"/>
    <property type="match status" value="1"/>
</dbReference>
<dbReference type="InterPro" id="IPR013658">
    <property type="entry name" value="SGL"/>
</dbReference>
<dbReference type="EMBL" id="PVTD01000007">
    <property type="protein sequence ID" value="PRY22202.1"/>
    <property type="molecule type" value="Genomic_DNA"/>
</dbReference>
<dbReference type="PANTHER" id="PTHR10907">
    <property type="entry name" value="REGUCALCIN"/>
    <property type="match status" value="1"/>
</dbReference>
<feature type="domain" description="SMP-30/Gluconolactonase/LRE-like region" evidence="4">
    <location>
        <begin position="13"/>
        <end position="255"/>
    </location>
</feature>
<evidence type="ECO:0000313" key="6">
    <source>
        <dbReference type="Proteomes" id="UP000239480"/>
    </source>
</evidence>
<dbReference type="PANTHER" id="PTHR10907:SF47">
    <property type="entry name" value="REGUCALCIN"/>
    <property type="match status" value="1"/>
</dbReference>
<comment type="cofactor">
    <cofactor evidence="3">
        <name>Zn(2+)</name>
        <dbReference type="ChEBI" id="CHEBI:29105"/>
    </cofactor>
    <text evidence="3">Binds 1 divalent metal cation per subunit.</text>
</comment>
<dbReference type="RefSeq" id="WP_106206006.1">
    <property type="nucleotide sequence ID" value="NZ_PVTD01000007.1"/>
</dbReference>
<feature type="active site" description="Proton donor/acceptor" evidence="2">
    <location>
        <position position="197"/>
    </location>
</feature>
<feature type="binding site" evidence="3">
    <location>
        <position position="146"/>
    </location>
    <ligand>
        <name>a divalent metal cation</name>
        <dbReference type="ChEBI" id="CHEBI:60240"/>
    </ligand>
</feature>
<dbReference type="InterPro" id="IPR005511">
    <property type="entry name" value="SMP-30"/>
</dbReference>
<protein>
    <submittedName>
        <fullName evidence="5">Sugar lactone lactonase YvrE</fullName>
    </submittedName>
</protein>
<sequence length="297" mass="31827">MEISVLADVKPRLGEGPLWDVKTERLYFVDALGKRVFRCNAEGGEMRAWTTPSEIGAIALAGKEALVVALRDGFQWLDLESGELVPIVDPEPDQPGNRMNDGKVDPAGRFVCGSMDTGEETPTGALWQLGTDLAVTKLDDGIICSNGPCWSPDGATLYFADSFQGEIYAYDYDVATGTAENRRVFRQMDASRGGAPDGATVDAEGFVWSAGVFDGRIFRYAPDGTVDREIEMPVCKITSIAFGGANLNRLLVTSMAEPPLPKYPGDGPLRGSLFVIDGLGVSGRPEPHFAGNREGAA</sequence>
<evidence type="ECO:0000256" key="2">
    <source>
        <dbReference type="PIRSR" id="PIRSR605511-1"/>
    </source>
</evidence>
<comment type="caution">
    <text evidence="5">The sequence shown here is derived from an EMBL/GenBank/DDBJ whole genome shotgun (WGS) entry which is preliminary data.</text>
</comment>
<organism evidence="5 6">
    <name type="scientific">Aliiruegeria haliotis</name>
    <dbReference type="NCBI Taxonomy" id="1280846"/>
    <lineage>
        <taxon>Bacteria</taxon>
        <taxon>Pseudomonadati</taxon>
        <taxon>Pseudomonadota</taxon>
        <taxon>Alphaproteobacteria</taxon>
        <taxon>Rhodobacterales</taxon>
        <taxon>Roseobacteraceae</taxon>
        <taxon>Aliiruegeria</taxon>
    </lineage>
</organism>
<evidence type="ECO:0000256" key="1">
    <source>
        <dbReference type="ARBA" id="ARBA00008853"/>
    </source>
</evidence>
<dbReference type="OrthoDB" id="2633250at2"/>
<dbReference type="GO" id="GO:0019853">
    <property type="term" value="P:L-ascorbic acid biosynthetic process"/>
    <property type="evidence" value="ECO:0007669"/>
    <property type="project" value="TreeGrafter"/>
</dbReference>
<accession>A0A2T0RM50</accession>
<dbReference type="SUPFAM" id="SSF63829">
    <property type="entry name" value="Calcium-dependent phosphotriesterase"/>
    <property type="match status" value="1"/>
</dbReference>
<gene>
    <name evidence="5" type="ORF">CLV78_107126</name>
</gene>
<keyword evidence="6" id="KW-1185">Reference proteome</keyword>
<evidence type="ECO:0000259" key="4">
    <source>
        <dbReference type="Pfam" id="PF08450"/>
    </source>
</evidence>
<name>A0A2T0RM50_9RHOB</name>
<dbReference type="Proteomes" id="UP000239480">
    <property type="component" value="Unassembled WGS sequence"/>
</dbReference>
<evidence type="ECO:0000313" key="5">
    <source>
        <dbReference type="EMBL" id="PRY22202.1"/>
    </source>
</evidence>